<feature type="transmembrane region" description="Helical" evidence="2">
    <location>
        <begin position="31"/>
        <end position="50"/>
    </location>
</feature>
<protein>
    <submittedName>
        <fullName evidence="3">Uncharacterized protein</fullName>
    </submittedName>
</protein>
<accession>A0ABW2T8K4</accession>
<evidence type="ECO:0000256" key="2">
    <source>
        <dbReference type="SAM" id="Phobius"/>
    </source>
</evidence>
<comment type="caution">
    <text evidence="3">The sequence shown here is derived from an EMBL/GenBank/DDBJ whole genome shotgun (WGS) entry which is preliminary data.</text>
</comment>
<dbReference type="RefSeq" id="WP_343980875.1">
    <property type="nucleotide sequence ID" value="NZ_BAAAGK010000210.1"/>
</dbReference>
<dbReference type="Proteomes" id="UP001596514">
    <property type="component" value="Unassembled WGS sequence"/>
</dbReference>
<reference evidence="4" key="1">
    <citation type="journal article" date="2019" name="Int. J. Syst. Evol. Microbiol.">
        <title>The Global Catalogue of Microorganisms (GCM) 10K type strain sequencing project: providing services to taxonomists for standard genome sequencing and annotation.</title>
        <authorList>
            <consortium name="The Broad Institute Genomics Platform"/>
            <consortium name="The Broad Institute Genome Sequencing Center for Infectious Disease"/>
            <person name="Wu L."/>
            <person name="Ma J."/>
        </authorList>
    </citation>
    <scope>NUCLEOTIDE SEQUENCE [LARGE SCALE GENOMIC DNA]</scope>
    <source>
        <strain evidence="4">JCM 10083</strain>
    </source>
</reference>
<proteinExistence type="predicted"/>
<evidence type="ECO:0000256" key="1">
    <source>
        <dbReference type="SAM" id="MobiDB-lite"/>
    </source>
</evidence>
<gene>
    <name evidence="3" type="ORF">ACFQVD_29070</name>
</gene>
<evidence type="ECO:0000313" key="3">
    <source>
        <dbReference type="EMBL" id="MFC7604171.1"/>
    </source>
</evidence>
<feature type="region of interest" description="Disordered" evidence="1">
    <location>
        <begin position="203"/>
        <end position="227"/>
    </location>
</feature>
<sequence>MSRRNLRDNRYGRPDGRPPGRTGLLVRLWRWRTEIVLLAAVSTVLAAAALSFRQGHWWPSALLACTSGVPAASRSGRRWVRTHAWCLISRHRLQRTCVEIGIHTRSGRLPLVLWITPSAAGERALILARAGICAEDFDAFSAEIAAACYARDTVVLRHRRWAHLLTVEIIRRDKFTGPPPGLDRLYGWTDWVAPRVHRAVLEESGTRSAADLPPGPHEPADHRQRAA</sequence>
<feature type="compositionally biased region" description="Basic and acidic residues" evidence="1">
    <location>
        <begin position="218"/>
        <end position="227"/>
    </location>
</feature>
<organism evidence="3 4">
    <name type="scientific">Streptosporangium amethystogenes subsp. fukuiense</name>
    <dbReference type="NCBI Taxonomy" id="698418"/>
    <lineage>
        <taxon>Bacteria</taxon>
        <taxon>Bacillati</taxon>
        <taxon>Actinomycetota</taxon>
        <taxon>Actinomycetes</taxon>
        <taxon>Streptosporangiales</taxon>
        <taxon>Streptosporangiaceae</taxon>
        <taxon>Streptosporangium</taxon>
    </lineage>
</organism>
<dbReference type="EMBL" id="JBHTEE010000001">
    <property type="protein sequence ID" value="MFC7604171.1"/>
    <property type="molecule type" value="Genomic_DNA"/>
</dbReference>
<name>A0ABW2T8K4_9ACTN</name>
<keyword evidence="4" id="KW-1185">Reference proteome</keyword>
<keyword evidence="2" id="KW-0812">Transmembrane</keyword>
<keyword evidence="2" id="KW-1133">Transmembrane helix</keyword>
<keyword evidence="2" id="KW-0472">Membrane</keyword>
<evidence type="ECO:0000313" key="4">
    <source>
        <dbReference type="Proteomes" id="UP001596514"/>
    </source>
</evidence>